<dbReference type="AlphaFoldDB" id="A0A045JK40"/>
<reference evidence="4 8" key="2">
    <citation type="submission" date="2021-03" db="EMBL/GenBank/DDBJ databases">
        <title>Whole Genome Sequencing of Mycobacterium tuberculosis clinical isolates from Arunachal Pradesh, India.</title>
        <authorList>
            <person name="Singh S."/>
            <person name="Mudliar S.R."/>
            <person name="Kulsum U."/>
            <person name="Rufai S.B."/>
            <person name="Singh P.K."/>
            <person name="Umpo M."/>
            <person name="Nyori M."/>
        </authorList>
    </citation>
    <scope>NUCLEOTIDE SEQUENCE [LARGE SCALE GENOMIC DNA]</scope>
    <source>
        <strain evidence="4 8">OMICS/BPL/0142/20/SP</strain>
    </source>
</reference>
<dbReference type="EMBL" id="CFOE01000653">
    <property type="protein sequence ID" value="CFE44339.1"/>
    <property type="molecule type" value="Genomic_DNA"/>
</dbReference>
<dbReference type="Proteomes" id="UP000671119">
    <property type="component" value="Unassembled WGS sequence"/>
</dbReference>
<evidence type="ECO:0000313" key="3">
    <source>
        <dbReference type="EMBL" id="COW91726.1"/>
    </source>
</evidence>
<dbReference type="EMBL" id="JAGIZI010000024">
    <property type="protein sequence ID" value="MBP0684415.1"/>
    <property type="molecule type" value="Genomic_DNA"/>
</dbReference>
<protein>
    <submittedName>
        <fullName evidence="1">Uncharacterized protein</fullName>
    </submittedName>
</protein>
<dbReference type="Proteomes" id="UP000048948">
    <property type="component" value="Unassembled WGS sequence"/>
</dbReference>
<dbReference type="Proteomes" id="UP000048289">
    <property type="component" value="Unassembled WGS sequence"/>
</dbReference>
<organism evidence="1 6">
    <name type="scientific">Mycobacterium tuberculosis</name>
    <dbReference type="NCBI Taxonomy" id="1773"/>
    <lineage>
        <taxon>Bacteria</taxon>
        <taxon>Bacillati</taxon>
        <taxon>Actinomycetota</taxon>
        <taxon>Actinomycetes</taxon>
        <taxon>Mycobacteriales</taxon>
        <taxon>Mycobacteriaceae</taxon>
        <taxon>Mycobacterium</taxon>
        <taxon>Mycobacterium tuberculosis complex</taxon>
    </lineage>
</organism>
<evidence type="ECO:0000313" key="2">
    <source>
        <dbReference type="EMBL" id="CKR76135.1"/>
    </source>
</evidence>
<proteinExistence type="predicted"/>
<evidence type="ECO:0000313" key="8">
    <source>
        <dbReference type="Proteomes" id="UP000671119"/>
    </source>
</evidence>
<dbReference type="Proteomes" id="UP000045842">
    <property type="component" value="Unassembled WGS sequence"/>
</dbReference>
<dbReference type="GeneID" id="45425920"/>
<dbReference type="EMBL" id="CSAD01001160">
    <property type="protein sequence ID" value="COW91726.1"/>
    <property type="molecule type" value="Genomic_DNA"/>
</dbReference>
<evidence type="ECO:0000313" key="4">
    <source>
        <dbReference type="EMBL" id="MBP0684415.1"/>
    </source>
</evidence>
<dbReference type="EMBL" id="CNGE01000066">
    <property type="protein sequence ID" value="CKR76135.1"/>
    <property type="molecule type" value="Genomic_DNA"/>
</dbReference>
<evidence type="ECO:0000313" key="7">
    <source>
        <dbReference type="Proteomes" id="UP000048948"/>
    </source>
</evidence>
<evidence type="ECO:0000313" key="6">
    <source>
        <dbReference type="Proteomes" id="UP000048289"/>
    </source>
</evidence>
<dbReference type="OMA" id="AMTHSTT"/>
<evidence type="ECO:0000313" key="1">
    <source>
        <dbReference type="EMBL" id="CFE44339.1"/>
    </source>
</evidence>
<dbReference type="RefSeq" id="WP_003409871.1">
    <property type="nucleotide sequence ID" value="NZ_AP018033.1"/>
</dbReference>
<sequence length="116" mass="12891">MTVFRIKPDNYFGDVVLAAADRDGLRIFQYAVRSAHESGQATFDIDGVQQRIVRESGTADMELGSQTVVWRFDDTKLVEILDKLSPLIDGEGPGHQYIDDLNSPAPTLMISVDEYA</sequence>
<accession>A0A045JK40</accession>
<evidence type="ECO:0000313" key="5">
    <source>
        <dbReference type="Proteomes" id="UP000045842"/>
    </source>
</evidence>
<name>A0A045JK40_MYCTX</name>
<reference evidence="5 6" key="1">
    <citation type="submission" date="2015-03" db="EMBL/GenBank/DDBJ databases">
        <authorList>
            <consortium name="Pathogen Informatics"/>
        </authorList>
    </citation>
    <scope>NUCLEOTIDE SEQUENCE [LARGE SCALE GENOMIC DNA]</scope>
    <source>
        <strain evidence="2 7">Bir 172</strain>
        <strain evidence="3 5">G09801536</strain>
        <strain evidence="1 6">G09901357</strain>
    </source>
</reference>
<gene>
    <name evidence="3" type="ORF">ERS007679_04473</name>
    <name evidence="1" type="ORF">ERS007681_03612</name>
    <name evidence="2" type="ORF">ERS027646_00611</name>
    <name evidence="4" type="ORF">J8J21_15095</name>
</gene>